<feature type="compositionally biased region" description="Polar residues" evidence="1">
    <location>
        <begin position="266"/>
        <end position="282"/>
    </location>
</feature>
<dbReference type="eggNOG" id="ENOG502TBJ4">
    <property type="taxonomic scope" value="Eukaryota"/>
</dbReference>
<dbReference type="EMBL" id="CH479187">
    <property type="protein sequence ID" value="EDW39931.1"/>
    <property type="molecule type" value="Genomic_DNA"/>
</dbReference>
<dbReference type="HOGENOM" id="CLU_678383_0_0_1"/>
<feature type="compositionally biased region" description="Polar residues" evidence="1">
    <location>
        <begin position="93"/>
        <end position="103"/>
    </location>
</feature>
<gene>
    <name evidence="2" type="primary">Dper\GL13978</name>
    <name evidence="2" type="ORF">Dper_GL13978</name>
</gene>
<protein>
    <submittedName>
        <fullName evidence="2">GL13978</fullName>
    </submittedName>
</protein>
<feature type="region of interest" description="Disordered" evidence="1">
    <location>
        <begin position="1"/>
        <end position="232"/>
    </location>
</feature>
<dbReference type="OrthoDB" id="7856623at2759"/>
<accession>B4GQQ9</accession>
<dbReference type="AlphaFoldDB" id="B4GQQ9"/>
<sequence>MFTKRKYSSRLAGDEQQENAAADAGPNTNQQEIAAADAGPNTKQQCQPKSPLVESQSQSKSQRKKPPSEFEKTWLKLKNSTSTSSSPRPTDWATRSASAQTGSRAPGKISELWSEFKDESLNDSSHTGVSDDSYIGSSPEQIITKRKYSSRPDGDEQQENAAADAGPNTNQQEIAAADAGPNTKQQCQPKSPLVESQSQSKSQRKKPPSEFEKTWLKLKNSTSTSSSPRPTDWATRFATCRELANTSWPALPRRTKSMPFCRSHISPRSASSQTGGRAPRKTSQLWNELKDQSMNGYIDSSLGVQLVPEPTVRQYLPAFSRKKAVPERCVKGGYVDEFRTMMKETSMNHRHLSDRKSTHTVHLLDISKDFGVYMARVEPFPETNSGDSTFNILLPSEIGDKVSVGSTVKFYLDSKTNKPLQLRNRQRMYFQPLNILKLKKEMHTVDNL</sequence>
<evidence type="ECO:0000313" key="3">
    <source>
        <dbReference type="Proteomes" id="UP000008744"/>
    </source>
</evidence>
<reference evidence="2 3" key="1">
    <citation type="journal article" date="2007" name="Nature">
        <title>Evolution of genes and genomes on the Drosophila phylogeny.</title>
        <authorList>
            <consortium name="Drosophila 12 Genomes Consortium"/>
            <person name="Clark A.G."/>
            <person name="Eisen M.B."/>
            <person name="Smith D.R."/>
            <person name="Bergman C.M."/>
            <person name="Oliver B."/>
            <person name="Markow T.A."/>
            <person name="Kaufman T.C."/>
            <person name="Kellis M."/>
            <person name="Gelbart W."/>
            <person name="Iyer V.N."/>
            <person name="Pollard D.A."/>
            <person name="Sackton T.B."/>
            <person name="Larracuente A.M."/>
            <person name="Singh N.D."/>
            <person name="Abad J.P."/>
            <person name="Abt D.N."/>
            <person name="Adryan B."/>
            <person name="Aguade M."/>
            <person name="Akashi H."/>
            <person name="Anderson W.W."/>
            <person name="Aquadro C.F."/>
            <person name="Ardell D.H."/>
            <person name="Arguello R."/>
            <person name="Artieri C.G."/>
            <person name="Barbash D.A."/>
            <person name="Barker D."/>
            <person name="Barsanti P."/>
            <person name="Batterham P."/>
            <person name="Batzoglou S."/>
            <person name="Begun D."/>
            <person name="Bhutkar A."/>
            <person name="Blanco E."/>
            <person name="Bosak S.A."/>
            <person name="Bradley R.K."/>
            <person name="Brand A.D."/>
            <person name="Brent M.R."/>
            <person name="Brooks A.N."/>
            <person name="Brown R.H."/>
            <person name="Butlin R.K."/>
            <person name="Caggese C."/>
            <person name="Calvi B.R."/>
            <person name="Bernardo de Carvalho A."/>
            <person name="Caspi A."/>
            <person name="Castrezana S."/>
            <person name="Celniker S.E."/>
            <person name="Chang J.L."/>
            <person name="Chapple C."/>
            <person name="Chatterji S."/>
            <person name="Chinwalla A."/>
            <person name="Civetta A."/>
            <person name="Clifton S.W."/>
            <person name="Comeron J.M."/>
            <person name="Costello J.C."/>
            <person name="Coyne J.A."/>
            <person name="Daub J."/>
            <person name="David R.G."/>
            <person name="Delcher A.L."/>
            <person name="Delehaunty K."/>
            <person name="Do C.B."/>
            <person name="Ebling H."/>
            <person name="Edwards K."/>
            <person name="Eickbush T."/>
            <person name="Evans J.D."/>
            <person name="Filipski A."/>
            <person name="Findeiss S."/>
            <person name="Freyhult E."/>
            <person name="Fulton L."/>
            <person name="Fulton R."/>
            <person name="Garcia A.C."/>
            <person name="Gardiner A."/>
            <person name="Garfield D.A."/>
            <person name="Garvin B.E."/>
            <person name="Gibson G."/>
            <person name="Gilbert D."/>
            <person name="Gnerre S."/>
            <person name="Godfrey J."/>
            <person name="Good R."/>
            <person name="Gotea V."/>
            <person name="Gravely B."/>
            <person name="Greenberg A.J."/>
            <person name="Griffiths-Jones S."/>
            <person name="Gross S."/>
            <person name="Guigo R."/>
            <person name="Gustafson E.A."/>
            <person name="Haerty W."/>
            <person name="Hahn M.W."/>
            <person name="Halligan D.L."/>
            <person name="Halpern A.L."/>
            <person name="Halter G.M."/>
            <person name="Han M.V."/>
            <person name="Heger A."/>
            <person name="Hillier L."/>
            <person name="Hinrichs A.S."/>
            <person name="Holmes I."/>
            <person name="Hoskins R.A."/>
            <person name="Hubisz M.J."/>
            <person name="Hultmark D."/>
            <person name="Huntley M.A."/>
            <person name="Jaffe D.B."/>
            <person name="Jagadeeshan S."/>
            <person name="Jeck W.R."/>
            <person name="Johnson J."/>
            <person name="Jones C.D."/>
            <person name="Jordan W.C."/>
            <person name="Karpen G.H."/>
            <person name="Kataoka E."/>
            <person name="Keightley P.D."/>
            <person name="Kheradpour P."/>
            <person name="Kirkness E.F."/>
            <person name="Koerich L.B."/>
            <person name="Kristiansen K."/>
            <person name="Kudrna D."/>
            <person name="Kulathinal R.J."/>
            <person name="Kumar S."/>
            <person name="Kwok R."/>
            <person name="Lander E."/>
            <person name="Langley C.H."/>
            <person name="Lapoint R."/>
            <person name="Lazzaro B.P."/>
            <person name="Lee S.J."/>
            <person name="Levesque L."/>
            <person name="Li R."/>
            <person name="Lin C.F."/>
            <person name="Lin M.F."/>
            <person name="Lindblad-Toh K."/>
            <person name="Llopart A."/>
            <person name="Long M."/>
            <person name="Low L."/>
            <person name="Lozovsky E."/>
            <person name="Lu J."/>
            <person name="Luo M."/>
            <person name="Machado C.A."/>
            <person name="Makalowski W."/>
            <person name="Marzo M."/>
            <person name="Matsuda M."/>
            <person name="Matzkin L."/>
            <person name="McAllister B."/>
            <person name="McBride C.S."/>
            <person name="McKernan B."/>
            <person name="McKernan K."/>
            <person name="Mendez-Lago M."/>
            <person name="Minx P."/>
            <person name="Mollenhauer M.U."/>
            <person name="Montooth K."/>
            <person name="Mount S.M."/>
            <person name="Mu X."/>
            <person name="Myers E."/>
            <person name="Negre B."/>
            <person name="Newfeld S."/>
            <person name="Nielsen R."/>
            <person name="Noor M.A."/>
            <person name="O'Grady P."/>
            <person name="Pachter L."/>
            <person name="Papaceit M."/>
            <person name="Parisi M.J."/>
            <person name="Parisi M."/>
            <person name="Parts L."/>
            <person name="Pedersen J.S."/>
            <person name="Pesole G."/>
            <person name="Phillippy A.M."/>
            <person name="Ponting C.P."/>
            <person name="Pop M."/>
            <person name="Porcelli D."/>
            <person name="Powell J.R."/>
            <person name="Prohaska S."/>
            <person name="Pruitt K."/>
            <person name="Puig M."/>
            <person name="Quesneville H."/>
            <person name="Ram K.R."/>
            <person name="Rand D."/>
            <person name="Rasmussen M.D."/>
            <person name="Reed L.K."/>
            <person name="Reenan R."/>
            <person name="Reily A."/>
            <person name="Remington K.A."/>
            <person name="Rieger T.T."/>
            <person name="Ritchie M.G."/>
            <person name="Robin C."/>
            <person name="Rogers Y.H."/>
            <person name="Rohde C."/>
            <person name="Rozas J."/>
            <person name="Rubenfield M.J."/>
            <person name="Ruiz A."/>
            <person name="Russo S."/>
            <person name="Salzberg S.L."/>
            <person name="Sanchez-Gracia A."/>
            <person name="Saranga D.J."/>
            <person name="Sato H."/>
            <person name="Schaeffer S.W."/>
            <person name="Schatz M.C."/>
            <person name="Schlenke T."/>
            <person name="Schwartz R."/>
            <person name="Segarra C."/>
            <person name="Singh R.S."/>
            <person name="Sirot L."/>
            <person name="Sirota M."/>
            <person name="Sisneros N.B."/>
            <person name="Smith C.D."/>
            <person name="Smith T.F."/>
            <person name="Spieth J."/>
            <person name="Stage D.E."/>
            <person name="Stark A."/>
            <person name="Stephan W."/>
            <person name="Strausberg R.L."/>
            <person name="Strempel S."/>
            <person name="Sturgill D."/>
            <person name="Sutton G."/>
            <person name="Sutton G.G."/>
            <person name="Tao W."/>
            <person name="Teichmann S."/>
            <person name="Tobari Y.N."/>
            <person name="Tomimura Y."/>
            <person name="Tsolas J.M."/>
            <person name="Valente V.L."/>
            <person name="Venter E."/>
            <person name="Venter J.C."/>
            <person name="Vicario S."/>
            <person name="Vieira F.G."/>
            <person name="Vilella A.J."/>
            <person name="Villasante A."/>
            <person name="Walenz B."/>
            <person name="Wang J."/>
            <person name="Wasserman M."/>
            <person name="Watts T."/>
            <person name="Wilson D."/>
            <person name="Wilson R.K."/>
            <person name="Wing R.A."/>
            <person name="Wolfner M.F."/>
            <person name="Wong A."/>
            <person name="Wong G.K."/>
            <person name="Wu C.I."/>
            <person name="Wu G."/>
            <person name="Yamamoto D."/>
            <person name="Yang H.P."/>
            <person name="Yang S.P."/>
            <person name="Yorke J.A."/>
            <person name="Yoshida K."/>
            <person name="Zdobnov E."/>
            <person name="Zhang P."/>
            <person name="Zhang Y."/>
            <person name="Zimin A.V."/>
            <person name="Baldwin J."/>
            <person name="Abdouelleil A."/>
            <person name="Abdulkadir J."/>
            <person name="Abebe A."/>
            <person name="Abera B."/>
            <person name="Abreu J."/>
            <person name="Acer S.C."/>
            <person name="Aftuck L."/>
            <person name="Alexander A."/>
            <person name="An P."/>
            <person name="Anderson E."/>
            <person name="Anderson S."/>
            <person name="Arachi H."/>
            <person name="Azer M."/>
            <person name="Bachantsang P."/>
            <person name="Barry A."/>
            <person name="Bayul T."/>
            <person name="Berlin A."/>
            <person name="Bessette D."/>
            <person name="Bloom T."/>
            <person name="Blye J."/>
            <person name="Boguslavskiy L."/>
            <person name="Bonnet C."/>
            <person name="Boukhgalter B."/>
            <person name="Bourzgui I."/>
            <person name="Brown A."/>
            <person name="Cahill P."/>
            <person name="Channer S."/>
            <person name="Cheshatsang Y."/>
            <person name="Chuda L."/>
            <person name="Citroen M."/>
            <person name="Collymore A."/>
            <person name="Cooke P."/>
            <person name="Costello M."/>
            <person name="D'Aco K."/>
            <person name="Daza R."/>
            <person name="De Haan G."/>
            <person name="DeGray S."/>
            <person name="DeMaso C."/>
            <person name="Dhargay N."/>
            <person name="Dooley K."/>
            <person name="Dooley E."/>
            <person name="Doricent M."/>
            <person name="Dorje P."/>
            <person name="Dorjee K."/>
            <person name="Dupes A."/>
            <person name="Elong R."/>
            <person name="Falk J."/>
            <person name="Farina A."/>
            <person name="Faro S."/>
            <person name="Ferguson D."/>
            <person name="Fisher S."/>
            <person name="Foley C.D."/>
            <person name="Franke A."/>
            <person name="Friedrich D."/>
            <person name="Gadbois L."/>
            <person name="Gearin G."/>
            <person name="Gearin C.R."/>
            <person name="Giannoukos G."/>
            <person name="Goode T."/>
            <person name="Graham J."/>
            <person name="Grandbois E."/>
            <person name="Grewal S."/>
            <person name="Gyaltsen K."/>
            <person name="Hafez N."/>
            <person name="Hagos B."/>
            <person name="Hall J."/>
            <person name="Henson C."/>
            <person name="Hollinger A."/>
            <person name="Honan T."/>
            <person name="Huard M.D."/>
            <person name="Hughes L."/>
            <person name="Hurhula B."/>
            <person name="Husby M.E."/>
            <person name="Kamat A."/>
            <person name="Kanga B."/>
            <person name="Kashin S."/>
            <person name="Khazanovich D."/>
            <person name="Kisner P."/>
            <person name="Lance K."/>
            <person name="Lara M."/>
            <person name="Lee W."/>
            <person name="Lennon N."/>
            <person name="Letendre F."/>
            <person name="LeVine R."/>
            <person name="Lipovsky A."/>
            <person name="Liu X."/>
            <person name="Liu J."/>
            <person name="Liu S."/>
            <person name="Lokyitsang T."/>
            <person name="Lokyitsang Y."/>
            <person name="Lubonja R."/>
            <person name="Lui A."/>
            <person name="MacDonald P."/>
            <person name="Magnisalis V."/>
            <person name="Maru K."/>
            <person name="Matthews C."/>
            <person name="McCusker W."/>
            <person name="McDonough S."/>
            <person name="Mehta T."/>
            <person name="Meldrim J."/>
            <person name="Meneus L."/>
            <person name="Mihai O."/>
            <person name="Mihalev A."/>
            <person name="Mihova T."/>
            <person name="Mittelman R."/>
            <person name="Mlenga V."/>
            <person name="Montmayeur A."/>
            <person name="Mulrain L."/>
            <person name="Navidi A."/>
            <person name="Naylor J."/>
            <person name="Negash T."/>
            <person name="Nguyen T."/>
            <person name="Nguyen N."/>
            <person name="Nicol R."/>
            <person name="Norbu C."/>
            <person name="Norbu N."/>
            <person name="Novod N."/>
            <person name="O'Neill B."/>
            <person name="Osman S."/>
            <person name="Markiewicz E."/>
            <person name="Oyono O.L."/>
            <person name="Patti C."/>
            <person name="Phunkhang P."/>
            <person name="Pierre F."/>
            <person name="Priest M."/>
            <person name="Raghuraman S."/>
            <person name="Rege F."/>
            <person name="Reyes R."/>
            <person name="Rise C."/>
            <person name="Rogov P."/>
            <person name="Ross K."/>
            <person name="Ryan E."/>
            <person name="Settipalli S."/>
            <person name="Shea T."/>
            <person name="Sherpa N."/>
            <person name="Shi L."/>
            <person name="Shih D."/>
            <person name="Sparrow T."/>
            <person name="Spaulding J."/>
            <person name="Stalker J."/>
            <person name="Stange-Thomann N."/>
            <person name="Stavropoulos S."/>
            <person name="Stone C."/>
            <person name="Strader C."/>
            <person name="Tesfaye S."/>
            <person name="Thomson T."/>
            <person name="Thoulutsang Y."/>
            <person name="Thoulutsang D."/>
            <person name="Topham K."/>
            <person name="Topping I."/>
            <person name="Tsamla T."/>
            <person name="Vassiliev H."/>
            <person name="Vo A."/>
            <person name="Wangchuk T."/>
            <person name="Wangdi T."/>
            <person name="Weiand M."/>
            <person name="Wilkinson J."/>
            <person name="Wilson A."/>
            <person name="Yadav S."/>
            <person name="Young G."/>
            <person name="Yu Q."/>
            <person name="Zembek L."/>
            <person name="Zhong D."/>
            <person name="Zimmer A."/>
            <person name="Zwirko Z."/>
            <person name="Jaffe D.B."/>
            <person name="Alvarez P."/>
            <person name="Brockman W."/>
            <person name="Butler J."/>
            <person name="Chin C."/>
            <person name="Gnerre S."/>
            <person name="Grabherr M."/>
            <person name="Kleber M."/>
            <person name="Mauceli E."/>
            <person name="MacCallum I."/>
        </authorList>
    </citation>
    <scope>NUCLEOTIDE SEQUENCE [LARGE SCALE GENOMIC DNA]</scope>
    <source>
        <strain evidence="3">MSH-3 / Tucson 14011-0111.49</strain>
    </source>
</reference>
<keyword evidence="3" id="KW-1185">Reference proteome</keyword>
<name>B4GQQ9_DROPE</name>
<dbReference type="Proteomes" id="UP000008744">
    <property type="component" value="Unassembled WGS sequence"/>
</dbReference>
<dbReference type="PhylomeDB" id="B4GQQ9"/>
<proteinExistence type="predicted"/>
<evidence type="ECO:0000313" key="2">
    <source>
        <dbReference type="EMBL" id="EDW39931.1"/>
    </source>
</evidence>
<feature type="compositionally biased region" description="Polar residues" evidence="1">
    <location>
        <begin position="122"/>
        <end position="141"/>
    </location>
</feature>
<dbReference type="OMA" id="KVRMDQR"/>
<organism evidence="3">
    <name type="scientific">Drosophila persimilis</name>
    <name type="common">Fruit fly</name>
    <dbReference type="NCBI Taxonomy" id="7234"/>
    <lineage>
        <taxon>Eukaryota</taxon>
        <taxon>Metazoa</taxon>
        <taxon>Ecdysozoa</taxon>
        <taxon>Arthropoda</taxon>
        <taxon>Hexapoda</taxon>
        <taxon>Insecta</taxon>
        <taxon>Pterygota</taxon>
        <taxon>Neoptera</taxon>
        <taxon>Endopterygota</taxon>
        <taxon>Diptera</taxon>
        <taxon>Brachycera</taxon>
        <taxon>Muscomorpha</taxon>
        <taxon>Ephydroidea</taxon>
        <taxon>Drosophilidae</taxon>
        <taxon>Drosophila</taxon>
        <taxon>Sophophora</taxon>
    </lineage>
</organism>
<evidence type="ECO:0000256" key="1">
    <source>
        <dbReference type="SAM" id="MobiDB-lite"/>
    </source>
</evidence>
<feature type="region of interest" description="Disordered" evidence="1">
    <location>
        <begin position="263"/>
        <end position="282"/>
    </location>
</feature>